<feature type="region of interest" description="Disordered" evidence="2">
    <location>
        <begin position="277"/>
        <end position="314"/>
    </location>
</feature>
<feature type="region of interest" description="Disordered" evidence="2">
    <location>
        <begin position="99"/>
        <end position="253"/>
    </location>
</feature>
<dbReference type="InterPro" id="IPR016024">
    <property type="entry name" value="ARM-type_fold"/>
</dbReference>
<gene>
    <name evidence="3" type="ORF">PTTT1_LOCUS55029</name>
</gene>
<dbReference type="EMBL" id="OU594950">
    <property type="protein sequence ID" value="CAG9294546.1"/>
    <property type="molecule type" value="Genomic_DNA"/>
</dbReference>
<name>A0A8J9X7W4_PHATR</name>
<dbReference type="Gene3D" id="1.25.10.10">
    <property type="entry name" value="Leucine-rich Repeat Variant"/>
    <property type="match status" value="1"/>
</dbReference>
<accession>A0A8J9X7W4</accession>
<dbReference type="InterPro" id="IPR000225">
    <property type="entry name" value="Armadillo"/>
</dbReference>
<sequence length="683" mass="76773">MASETERRSSDLEREGQKIDVSMLSYSEMTLVSSGEVMTRETKAAIRKKLGYCTECPGRPVLVFDVKRSKLNPLWFSKKVRSIDGECNDGHCLKCHPDFDPKKPSERRALRRYSEKSCGTNSTVSMGSSRSLRSQESDSSSPNTPVRTTPRPKTRALARSLSNETDLQAIKRMPRLDSKRIMENSDSASDERHNDQRANRQHSDGRPMPRRSKSANLSPETSPNSGDSGEGQNMTLRGNSEHLRSSTSHHEGRLTVELSRKVVDTLYNDDIKEASVHSFSTVERSESSPPASPSDNWSPTPSPRPRRKIKQQDLQSSAVTELQGLLVDLVSSGSHHVLSEILCDSMKSNSNDLEIQRLCLRTISSAFKQSNAGISKLVLARAHIEIINAMQHFHSSMEIQQRACAAIWALSRDNSARTALIRKGVCGLIQRAMSRNFGDNVLVEKALMALRALSIDEEARDILHRVSVVHDIVQVMECHCMNADIQRDGCAVLSNMAVEFEKKQASVVSVHVLRAVVAALKTHLSDPVVVESACFALNNFSYEETNLRALRRFTEIFPLLERAQQISKGDHAFAVVEKLQISRAEDESLEEQLHAYLLHLIEQKADVPEVVEEVVEFLRANEWSLRMMAETLSALRLLATKATFHKEILLDQLSIPDLERILRVFEDDIRIQTEARRLIECFK</sequence>
<proteinExistence type="predicted"/>
<dbReference type="SMART" id="SM00185">
    <property type="entry name" value="ARM"/>
    <property type="match status" value="4"/>
</dbReference>
<dbReference type="InterPro" id="IPR011989">
    <property type="entry name" value="ARM-like"/>
</dbReference>
<feature type="compositionally biased region" description="Polar residues" evidence="2">
    <location>
        <begin position="214"/>
        <end position="238"/>
    </location>
</feature>
<dbReference type="AlphaFoldDB" id="A0A8J9X7W4"/>
<dbReference type="Proteomes" id="UP000836788">
    <property type="component" value="Chromosome 9"/>
</dbReference>
<dbReference type="PANTHER" id="PTHR22895">
    <property type="entry name" value="ARMADILLO REPEAT-CONTAINING PROTEIN 6"/>
    <property type="match status" value="1"/>
</dbReference>
<keyword evidence="1" id="KW-0677">Repeat</keyword>
<organism evidence="3">
    <name type="scientific">Phaeodactylum tricornutum</name>
    <name type="common">Diatom</name>
    <dbReference type="NCBI Taxonomy" id="2850"/>
    <lineage>
        <taxon>Eukaryota</taxon>
        <taxon>Sar</taxon>
        <taxon>Stramenopiles</taxon>
        <taxon>Ochrophyta</taxon>
        <taxon>Bacillariophyta</taxon>
        <taxon>Bacillariophyceae</taxon>
        <taxon>Bacillariophycidae</taxon>
        <taxon>Naviculales</taxon>
        <taxon>Phaeodactylaceae</taxon>
        <taxon>Phaeodactylum</taxon>
    </lineage>
</organism>
<dbReference type="PANTHER" id="PTHR22895:SF0">
    <property type="entry name" value="ARMADILLO REPEAT-CONTAINING PROTEIN 6"/>
    <property type="match status" value="1"/>
</dbReference>
<feature type="compositionally biased region" description="Basic and acidic residues" evidence="2">
    <location>
        <begin position="99"/>
        <end position="115"/>
    </location>
</feature>
<protein>
    <submittedName>
        <fullName evidence="3">Uncharacterized protein</fullName>
    </submittedName>
</protein>
<reference evidence="3" key="1">
    <citation type="submission" date="2022-02" db="EMBL/GenBank/DDBJ databases">
        <authorList>
            <person name="Giguere J D."/>
        </authorList>
    </citation>
    <scope>NUCLEOTIDE SEQUENCE</scope>
    <source>
        <strain evidence="3">CCAP 1055/1</strain>
    </source>
</reference>
<feature type="compositionally biased region" description="Basic and acidic residues" evidence="2">
    <location>
        <begin position="239"/>
        <end position="253"/>
    </location>
</feature>
<dbReference type="SUPFAM" id="SSF48371">
    <property type="entry name" value="ARM repeat"/>
    <property type="match status" value="1"/>
</dbReference>
<evidence type="ECO:0000256" key="1">
    <source>
        <dbReference type="ARBA" id="ARBA00022737"/>
    </source>
</evidence>
<evidence type="ECO:0000313" key="3">
    <source>
        <dbReference type="EMBL" id="CAG9294546.1"/>
    </source>
</evidence>
<evidence type="ECO:0000256" key="2">
    <source>
        <dbReference type="SAM" id="MobiDB-lite"/>
    </source>
</evidence>
<feature type="compositionally biased region" description="Low complexity" evidence="2">
    <location>
        <begin position="122"/>
        <end position="149"/>
    </location>
</feature>
<feature type="compositionally biased region" description="Basic and acidic residues" evidence="2">
    <location>
        <begin position="174"/>
        <end position="207"/>
    </location>
</feature>